<comment type="subcellular location">
    <subcellularLocation>
        <location evidence="1">Mitochondrion</location>
    </subcellularLocation>
</comment>
<evidence type="ECO:0000313" key="4">
    <source>
        <dbReference type="EMBL" id="GMI70663.1"/>
    </source>
</evidence>
<dbReference type="InterPro" id="IPR011053">
    <property type="entry name" value="Single_hybrid_motif"/>
</dbReference>
<reference evidence="4" key="1">
    <citation type="submission" date="2023-05" db="EMBL/GenBank/DDBJ databases">
        <title>Genome and transcriptome analyses reveal genes involved in the formation of fine ridges on petal epidermal cells in Hibiscus trionum.</title>
        <authorList>
            <person name="Koshimizu S."/>
            <person name="Masuda S."/>
            <person name="Ishii T."/>
            <person name="Shirasu K."/>
            <person name="Hoshino A."/>
            <person name="Arita M."/>
        </authorList>
    </citation>
    <scope>NUCLEOTIDE SEQUENCE</scope>
    <source>
        <strain evidence="4">Hamamatsu line</strain>
    </source>
</reference>
<dbReference type="PROSITE" id="PS50968">
    <property type="entry name" value="BIOTINYL_LIPOYL"/>
    <property type="match status" value="1"/>
</dbReference>
<dbReference type="InterPro" id="IPR002930">
    <property type="entry name" value="GCV_H"/>
</dbReference>
<dbReference type="GO" id="GO:0005739">
    <property type="term" value="C:mitochondrion"/>
    <property type="evidence" value="ECO:0007669"/>
    <property type="project" value="UniProtKB-SubCell"/>
</dbReference>
<comment type="caution">
    <text evidence="4">The sequence shown here is derived from an EMBL/GenBank/DDBJ whole genome shotgun (WGS) entry which is preliminary data.</text>
</comment>
<dbReference type="GO" id="GO:0005960">
    <property type="term" value="C:glycine cleavage complex"/>
    <property type="evidence" value="ECO:0007669"/>
    <property type="project" value="InterPro"/>
</dbReference>
<dbReference type="Gene3D" id="2.40.50.100">
    <property type="match status" value="1"/>
</dbReference>
<proteinExistence type="predicted"/>
<dbReference type="AlphaFoldDB" id="A0A9W7H4S3"/>
<dbReference type="EMBL" id="BSYR01000009">
    <property type="protein sequence ID" value="GMI70663.1"/>
    <property type="molecule type" value="Genomic_DNA"/>
</dbReference>
<dbReference type="SUPFAM" id="SSF51230">
    <property type="entry name" value="Single hybrid motif"/>
    <property type="match status" value="1"/>
</dbReference>
<organism evidence="4 5">
    <name type="scientific">Hibiscus trionum</name>
    <name type="common">Flower of an hour</name>
    <dbReference type="NCBI Taxonomy" id="183268"/>
    <lineage>
        <taxon>Eukaryota</taxon>
        <taxon>Viridiplantae</taxon>
        <taxon>Streptophyta</taxon>
        <taxon>Embryophyta</taxon>
        <taxon>Tracheophyta</taxon>
        <taxon>Spermatophyta</taxon>
        <taxon>Magnoliopsida</taxon>
        <taxon>eudicotyledons</taxon>
        <taxon>Gunneridae</taxon>
        <taxon>Pentapetalae</taxon>
        <taxon>rosids</taxon>
        <taxon>malvids</taxon>
        <taxon>Malvales</taxon>
        <taxon>Malvaceae</taxon>
        <taxon>Malvoideae</taxon>
        <taxon>Hibiscus</taxon>
    </lineage>
</organism>
<name>A0A9W7H4S3_HIBTR</name>
<dbReference type="GO" id="GO:0019464">
    <property type="term" value="P:glycine decarboxylation via glycine cleavage system"/>
    <property type="evidence" value="ECO:0007669"/>
    <property type="project" value="InterPro"/>
</dbReference>
<dbReference type="PANTHER" id="PTHR11715:SF3">
    <property type="entry name" value="GLYCINE CLEAVAGE SYSTEM H PROTEIN-RELATED"/>
    <property type="match status" value="1"/>
</dbReference>
<dbReference type="CDD" id="cd06848">
    <property type="entry name" value="GCS_H"/>
    <property type="match status" value="1"/>
</dbReference>
<dbReference type="InterPro" id="IPR000089">
    <property type="entry name" value="Biotin_lipoyl"/>
</dbReference>
<dbReference type="OrthoDB" id="10264154at2759"/>
<protein>
    <recommendedName>
        <fullName evidence="3">Lipoyl-binding domain-containing protein</fullName>
    </recommendedName>
</protein>
<evidence type="ECO:0000259" key="3">
    <source>
        <dbReference type="PROSITE" id="PS50968"/>
    </source>
</evidence>
<evidence type="ECO:0000256" key="2">
    <source>
        <dbReference type="ARBA" id="ARBA00023128"/>
    </source>
</evidence>
<keyword evidence="5" id="KW-1185">Reference proteome</keyword>
<feature type="domain" description="Lipoyl-binding" evidence="3">
    <location>
        <begin position="1"/>
        <end position="61"/>
    </location>
</feature>
<dbReference type="Proteomes" id="UP001165190">
    <property type="component" value="Unassembled WGS sequence"/>
</dbReference>
<gene>
    <name evidence="4" type="ORF">HRI_000735600</name>
</gene>
<dbReference type="InterPro" id="IPR033753">
    <property type="entry name" value="GCV_H/Fam206"/>
</dbReference>
<keyword evidence="2" id="KW-0496">Mitochondrion</keyword>
<accession>A0A9W7H4S3</accession>
<evidence type="ECO:0000256" key="1">
    <source>
        <dbReference type="ARBA" id="ARBA00004173"/>
    </source>
</evidence>
<dbReference type="Pfam" id="PF01597">
    <property type="entry name" value="GCV_H"/>
    <property type="match status" value="1"/>
</dbReference>
<evidence type="ECO:0000313" key="5">
    <source>
        <dbReference type="Proteomes" id="UP001165190"/>
    </source>
</evidence>
<dbReference type="PANTHER" id="PTHR11715">
    <property type="entry name" value="GLYCINE CLEAVAGE SYSTEM H PROTEIN"/>
    <property type="match status" value="1"/>
</dbReference>
<sequence length="88" mass="9788">MSNYLKWEQGHSFGAVESVKATTDVNSPISGKVVEVNEELSSSPALVNSSPYEDGWIIKVEMNDAGELKNLMDSEKYSKFCEEDDSKH</sequence>
<dbReference type="GO" id="GO:0009249">
    <property type="term" value="P:protein lipoylation"/>
    <property type="evidence" value="ECO:0007669"/>
    <property type="project" value="TreeGrafter"/>
</dbReference>